<keyword evidence="3" id="KW-1185">Reference proteome</keyword>
<protein>
    <submittedName>
        <fullName evidence="2">YdbL family protein</fullName>
    </submittedName>
</protein>
<feature type="chain" id="PRO_5046549841" evidence="1">
    <location>
        <begin position="33"/>
        <end position="121"/>
    </location>
</feature>
<keyword evidence="1" id="KW-0732">Signal</keyword>
<accession>A0ABU0YJS1</accession>
<name>A0ABU0YJS1_9PROT</name>
<comment type="caution">
    <text evidence="2">The sequence shown here is derived from an EMBL/GenBank/DDBJ whole genome shotgun (WGS) entry which is preliminary data.</text>
</comment>
<evidence type="ECO:0000313" key="3">
    <source>
        <dbReference type="Proteomes" id="UP001230156"/>
    </source>
</evidence>
<organism evidence="2 3">
    <name type="scientific">Dongia sedimenti</name>
    <dbReference type="NCBI Taxonomy" id="3064282"/>
    <lineage>
        <taxon>Bacteria</taxon>
        <taxon>Pseudomonadati</taxon>
        <taxon>Pseudomonadota</taxon>
        <taxon>Alphaproteobacteria</taxon>
        <taxon>Rhodospirillales</taxon>
        <taxon>Dongiaceae</taxon>
        <taxon>Dongia</taxon>
    </lineage>
</organism>
<dbReference type="PIRSF" id="PIRSF025560">
    <property type="entry name" value="UCP025560"/>
    <property type="match status" value="1"/>
</dbReference>
<dbReference type="Pfam" id="PF07027">
    <property type="entry name" value="DUF1318"/>
    <property type="match status" value="1"/>
</dbReference>
<dbReference type="SUPFAM" id="SSF52913">
    <property type="entry name" value="RNA 3'-terminal phosphate cyclase, RPTC, insert domain"/>
    <property type="match status" value="1"/>
</dbReference>
<reference evidence="3" key="1">
    <citation type="submission" date="2023-08" db="EMBL/GenBank/DDBJ databases">
        <title>Rhodospirillaceae gen. nov., a novel taxon isolated from the Yangtze River Yuezi River estuary sludge.</title>
        <authorList>
            <person name="Ruan L."/>
        </authorList>
    </citation>
    <scope>NUCLEOTIDE SEQUENCE [LARGE SCALE GENOMIC DNA]</scope>
    <source>
        <strain evidence="3">R-7</strain>
    </source>
</reference>
<evidence type="ECO:0000313" key="2">
    <source>
        <dbReference type="EMBL" id="MDQ7247395.1"/>
    </source>
</evidence>
<sequence>MKQISYSWMAWFRTALAVLALCLVLPMSVAHADALDDARAAGLIGERPDGYVDAVQPNPPGNIQQLISEINAQRRKVYQQLAGEKGVPVEEVAALAAEKTIAQRLKPGMFYMNSSGQWVQK</sequence>
<dbReference type="InterPro" id="IPR008309">
    <property type="entry name" value="YdbL"/>
</dbReference>
<dbReference type="RefSeq" id="WP_379954796.1">
    <property type="nucleotide sequence ID" value="NZ_JAUYVI010000002.1"/>
</dbReference>
<feature type="signal peptide" evidence="1">
    <location>
        <begin position="1"/>
        <end position="32"/>
    </location>
</feature>
<gene>
    <name evidence="2" type="ORF">Q8A70_06940</name>
</gene>
<dbReference type="InterPro" id="IPR036553">
    <property type="entry name" value="RPTC_insert"/>
</dbReference>
<evidence type="ECO:0000256" key="1">
    <source>
        <dbReference type="SAM" id="SignalP"/>
    </source>
</evidence>
<proteinExistence type="predicted"/>
<dbReference type="EMBL" id="JAUYVI010000002">
    <property type="protein sequence ID" value="MDQ7247395.1"/>
    <property type="molecule type" value="Genomic_DNA"/>
</dbReference>
<dbReference type="Proteomes" id="UP001230156">
    <property type="component" value="Unassembled WGS sequence"/>
</dbReference>